<keyword evidence="3" id="KW-0813">Transport</keyword>
<sequence length="313" mass="32568">MNTTFFTPLKNNPALPLLVALTVLFSSLSPYFFDVINLESIAANNAVILIAAVGMTLVFLTGGIDLSIATVISVSAVAAGVIMNNTESVFLGISTAVLVGSVFGLINGFLIGFLGLSPFITTMGTQLIARGIAFSVSEGIAVQGTPMSVMDFGFDVFMGVPKITLVSLVVLMVVGFLVSMTTWGRQIMLLGSNPQAARYCGLKTRWLELSVYLASGVLGGIAGFISIANLGNALPGVGDTLLLIIIGAVVLGGTSMNGGEGSLTKTLMGVAVLAVLTNGLNLMGIPFYDQLIIQGALIFIGYSIAMRLNQTRR</sequence>
<feature type="transmembrane region" description="Helical" evidence="9">
    <location>
        <begin position="66"/>
        <end position="83"/>
    </location>
</feature>
<reference evidence="10" key="1">
    <citation type="submission" date="2022-10" db="EMBL/GenBank/DDBJ databases">
        <title>Catenovulum adriacola sp. nov. isolated in the Harbour of Susak.</title>
        <authorList>
            <person name="Schoch T."/>
            <person name="Reich S.J."/>
            <person name="Stoeferle S."/>
            <person name="Flaiz M."/>
            <person name="Kazda M."/>
            <person name="Riedel C.U."/>
            <person name="Duerre P."/>
        </authorList>
    </citation>
    <scope>NUCLEOTIDE SEQUENCE</scope>
    <source>
        <strain evidence="10">TS8</strain>
        <plasmid evidence="10">pCadTS8_1</plasmid>
    </source>
</reference>
<keyword evidence="4" id="KW-1003">Cell membrane</keyword>
<dbReference type="InterPro" id="IPR001851">
    <property type="entry name" value="ABC_transp_permease"/>
</dbReference>
<geneLocation type="plasmid" evidence="10 11">
    <name>pCadTS8_1</name>
</geneLocation>
<evidence type="ECO:0000256" key="8">
    <source>
        <dbReference type="ARBA" id="ARBA00023136"/>
    </source>
</evidence>
<keyword evidence="10" id="KW-0614">Plasmid</keyword>
<evidence type="ECO:0000256" key="7">
    <source>
        <dbReference type="ARBA" id="ARBA00022989"/>
    </source>
</evidence>
<organism evidence="10 11">
    <name type="scientific">Catenovulum adriaticum</name>
    <dbReference type="NCBI Taxonomy" id="2984846"/>
    <lineage>
        <taxon>Bacteria</taxon>
        <taxon>Pseudomonadati</taxon>
        <taxon>Pseudomonadota</taxon>
        <taxon>Gammaproteobacteria</taxon>
        <taxon>Alteromonadales</taxon>
        <taxon>Alteromonadaceae</taxon>
        <taxon>Catenovulum</taxon>
    </lineage>
</organism>
<feature type="transmembrane region" description="Helical" evidence="9">
    <location>
        <begin position="165"/>
        <end position="185"/>
    </location>
</feature>
<accession>A0ABY7AU12</accession>
<evidence type="ECO:0000256" key="6">
    <source>
        <dbReference type="ARBA" id="ARBA00022692"/>
    </source>
</evidence>
<gene>
    <name evidence="10" type="ORF">OLW01_14940</name>
</gene>
<protein>
    <submittedName>
        <fullName evidence="10">ABC transporter permease</fullName>
    </submittedName>
</protein>
<keyword evidence="11" id="KW-1185">Reference proteome</keyword>
<dbReference type="Pfam" id="PF02653">
    <property type="entry name" value="BPD_transp_2"/>
    <property type="match status" value="1"/>
</dbReference>
<evidence type="ECO:0000256" key="1">
    <source>
        <dbReference type="ARBA" id="ARBA00004429"/>
    </source>
</evidence>
<keyword evidence="6 9" id="KW-0812">Transmembrane</keyword>
<proteinExistence type="inferred from homology"/>
<feature type="transmembrane region" description="Helical" evidence="9">
    <location>
        <begin position="206"/>
        <end position="227"/>
    </location>
</feature>
<feature type="transmembrane region" description="Helical" evidence="9">
    <location>
        <begin position="266"/>
        <end position="285"/>
    </location>
</feature>
<dbReference type="RefSeq" id="WP_268076727.1">
    <property type="nucleotide sequence ID" value="NZ_CP109966.1"/>
</dbReference>
<dbReference type="PANTHER" id="PTHR32196:SF21">
    <property type="entry name" value="ABC TRANSPORTER PERMEASE PROTEIN YPHD-RELATED"/>
    <property type="match status" value="1"/>
</dbReference>
<evidence type="ECO:0000256" key="3">
    <source>
        <dbReference type="ARBA" id="ARBA00022448"/>
    </source>
</evidence>
<feature type="transmembrane region" description="Helical" evidence="9">
    <location>
        <begin position="89"/>
        <end position="115"/>
    </location>
</feature>
<dbReference type="Proteomes" id="UP001163726">
    <property type="component" value="Plasmid pCadTS8_1"/>
</dbReference>
<comment type="similarity">
    <text evidence="2">Belongs to the binding-protein-dependent transport system permease family. AraH/RbsC subfamily.</text>
</comment>
<feature type="transmembrane region" description="Helical" evidence="9">
    <location>
        <begin position="40"/>
        <end position="59"/>
    </location>
</feature>
<dbReference type="EMBL" id="CP109966">
    <property type="protein sequence ID" value="WAJ72010.1"/>
    <property type="molecule type" value="Genomic_DNA"/>
</dbReference>
<evidence type="ECO:0000256" key="2">
    <source>
        <dbReference type="ARBA" id="ARBA00007942"/>
    </source>
</evidence>
<evidence type="ECO:0000256" key="9">
    <source>
        <dbReference type="SAM" id="Phobius"/>
    </source>
</evidence>
<keyword evidence="7 9" id="KW-1133">Transmembrane helix</keyword>
<feature type="transmembrane region" description="Helical" evidence="9">
    <location>
        <begin position="233"/>
        <end position="254"/>
    </location>
</feature>
<keyword evidence="5" id="KW-0997">Cell inner membrane</keyword>
<dbReference type="CDD" id="cd06579">
    <property type="entry name" value="TM_PBP1_transp_AraH_like"/>
    <property type="match status" value="1"/>
</dbReference>
<comment type="subcellular location">
    <subcellularLocation>
        <location evidence="1">Cell inner membrane</location>
        <topology evidence="1">Multi-pass membrane protein</topology>
    </subcellularLocation>
</comment>
<evidence type="ECO:0000313" key="11">
    <source>
        <dbReference type="Proteomes" id="UP001163726"/>
    </source>
</evidence>
<keyword evidence="8 9" id="KW-0472">Membrane</keyword>
<evidence type="ECO:0000256" key="5">
    <source>
        <dbReference type="ARBA" id="ARBA00022519"/>
    </source>
</evidence>
<evidence type="ECO:0000256" key="4">
    <source>
        <dbReference type="ARBA" id="ARBA00022475"/>
    </source>
</evidence>
<feature type="transmembrane region" description="Helical" evidence="9">
    <location>
        <begin position="291"/>
        <end position="308"/>
    </location>
</feature>
<name>A0ABY7AU12_9ALTE</name>
<evidence type="ECO:0000313" key="10">
    <source>
        <dbReference type="EMBL" id="WAJ72010.1"/>
    </source>
</evidence>
<dbReference type="PANTHER" id="PTHR32196">
    <property type="entry name" value="ABC TRANSPORTER PERMEASE PROTEIN YPHD-RELATED-RELATED"/>
    <property type="match status" value="1"/>
</dbReference>